<dbReference type="STRING" id="747525.W4KJV7"/>
<dbReference type="GO" id="GO:0051117">
    <property type="term" value="F:ATPase binding"/>
    <property type="evidence" value="ECO:0007669"/>
    <property type="project" value="TreeGrafter"/>
</dbReference>
<evidence type="ECO:0000256" key="3">
    <source>
        <dbReference type="ARBA" id="ARBA00022448"/>
    </source>
</evidence>
<keyword evidence="8" id="KW-0375">Hydrogen ion transport</keyword>
<keyword evidence="4" id="KW-0812">Transmembrane</keyword>
<dbReference type="eggNOG" id="KOG2189">
    <property type="taxonomic scope" value="Eukaryota"/>
</dbReference>
<evidence type="ECO:0000256" key="6">
    <source>
        <dbReference type="ARBA" id="ARBA00023065"/>
    </source>
</evidence>
<name>W4KJV7_HETIT</name>
<evidence type="ECO:0000256" key="4">
    <source>
        <dbReference type="ARBA" id="ARBA00022692"/>
    </source>
</evidence>
<evidence type="ECO:0000256" key="2">
    <source>
        <dbReference type="ARBA" id="ARBA00009904"/>
    </source>
</evidence>
<sequence>MGTPVVNEYPSLFRSEAMGLVQLFVSTEVAHDTVAELGELENMQFKDPNPNVNPFQRSFIGEIRRIDEMARRVLFSLLKLRGKKIRYPCARCMIRRLSSPLVREQLK</sequence>
<dbReference type="EMBL" id="KI925455">
    <property type="protein sequence ID" value="ETW85316.1"/>
    <property type="molecule type" value="Genomic_DNA"/>
</dbReference>
<dbReference type="GO" id="GO:0000329">
    <property type="term" value="C:fungal-type vacuole membrane"/>
    <property type="evidence" value="ECO:0007669"/>
    <property type="project" value="TreeGrafter"/>
</dbReference>
<dbReference type="PANTHER" id="PTHR11629">
    <property type="entry name" value="VACUOLAR PROTON ATPASES"/>
    <property type="match status" value="1"/>
</dbReference>
<comment type="subcellular location">
    <subcellularLocation>
        <location evidence="1">Membrane</location>
        <topology evidence="1">Multi-pass membrane protein</topology>
    </subcellularLocation>
</comment>
<keyword evidence="7" id="KW-0472">Membrane</keyword>
<comment type="function">
    <text evidence="8">Essential component of the vacuolar proton pump (V-ATPase), a multimeric enzyme that catalyzes the translocation of protons across the membranes. Required for assembly and activity of the V-ATPase.</text>
</comment>
<protein>
    <recommendedName>
        <fullName evidence="8">V-type proton ATPase subunit a</fullName>
    </recommendedName>
</protein>
<keyword evidence="5" id="KW-1133">Transmembrane helix</keyword>
<keyword evidence="3 8" id="KW-0813">Transport</keyword>
<accession>W4KJV7</accession>
<evidence type="ECO:0000313" key="9">
    <source>
        <dbReference type="EMBL" id="ETW85316.1"/>
    </source>
</evidence>
<evidence type="ECO:0000256" key="1">
    <source>
        <dbReference type="ARBA" id="ARBA00004141"/>
    </source>
</evidence>
<evidence type="ECO:0000256" key="5">
    <source>
        <dbReference type="ARBA" id="ARBA00022989"/>
    </source>
</evidence>
<dbReference type="GO" id="GO:0046961">
    <property type="term" value="F:proton-transporting ATPase activity, rotational mechanism"/>
    <property type="evidence" value="ECO:0007669"/>
    <property type="project" value="InterPro"/>
</dbReference>
<dbReference type="GO" id="GO:0016471">
    <property type="term" value="C:vacuolar proton-transporting V-type ATPase complex"/>
    <property type="evidence" value="ECO:0007669"/>
    <property type="project" value="TreeGrafter"/>
</dbReference>
<dbReference type="Pfam" id="PF01496">
    <property type="entry name" value="V_ATPase_I"/>
    <property type="match status" value="1"/>
</dbReference>
<dbReference type="OrthoDB" id="3257953at2759"/>
<proteinExistence type="inferred from homology"/>
<evidence type="ECO:0000256" key="7">
    <source>
        <dbReference type="ARBA" id="ARBA00023136"/>
    </source>
</evidence>
<dbReference type="InParanoid" id="W4KJV7"/>
<dbReference type="HOGENOM" id="CLU_2320697_0_0_1"/>
<organism evidence="9 10">
    <name type="scientific">Heterobasidion irregulare (strain TC 32-1)</name>
    <dbReference type="NCBI Taxonomy" id="747525"/>
    <lineage>
        <taxon>Eukaryota</taxon>
        <taxon>Fungi</taxon>
        <taxon>Dikarya</taxon>
        <taxon>Basidiomycota</taxon>
        <taxon>Agaricomycotina</taxon>
        <taxon>Agaricomycetes</taxon>
        <taxon>Russulales</taxon>
        <taxon>Bondarzewiaceae</taxon>
        <taxon>Heterobasidion</taxon>
        <taxon>Heterobasidion annosum species complex</taxon>
    </lineage>
</organism>
<dbReference type="KEGG" id="hir:HETIRDRAFT_168464"/>
<keyword evidence="6 8" id="KW-0406">Ion transport</keyword>
<dbReference type="InterPro" id="IPR002490">
    <property type="entry name" value="V-ATPase_116kDa_su"/>
</dbReference>
<evidence type="ECO:0000313" key="10">
    <source>
        <dbReference type="Proteomes" id="UP000030671"/>
    </source>
</evidence>
<dbReference type="GO" id="GO:0033179">
    <property type="term" value="C:proton-transporting V-type ATPase, V0 domain"/>
    <property type="evidence" value="ECO:0007669"/>
    <property type="project" value="InterPro"/>
</dbReference>
<dbReference type="RefSeq" id="XP_009542182.1">
    <property type="nucleotide sequence ID" value="XM_009543887.1"/>
</dbReference>
<comment type="similarity">
    <text evidence="2 8">Belongs to the V-ATPase 116 kDa subunit family.</text>
</comment>
<evidence type="ECO:0000256" key="8">
    <source>
        <dbReference type="RuleBase" id="RU361189"/>
    </source>
</evidence>
<reference evidence="9 10" key="1">
    <citation type="journal article" date="2012" name="New Phytol.">
        <title>Insight into trade-off between wood decay and parasitism from the genome of a fungal forest pathogen.</title>
        <authorList>
            <person name="Olson A."/>
            <person name="Aerts A."/>
            <person name="Asiegbu F."/>
            <person name="Belbahri L."/>
            <person name="Bouzid O."/>
            <person name="Broberg A."/>
            <person name="Canback B."/>
            <person name="Coutinho P.M."/>
            <person name="Cullen D."/>
            <person name="Dalman K."/>
            <person name="Deflorio G."/>
            <person name="van Diepen L.T."/>
            <person name="Dunand C."/>
            <person name="Duplessis S."/>
            <person name="Durling M."/>
            <person name="Gonthier P."/>
            <person name="Grimwood J."/>
            <person name="Fossdal C.G."/>
            <person name="Hansson D."/>
            <person name="Henrissat B."/>
            <person name="Hietala A."/>
            <person name="Himmelstrand K."/>
            <person name="Hoffmeister D."/>
            <person name="Hogberg N."/>
            <person name="James T.Y."/>
            <person name="Karlsson M."/>
            <person name="Kohler A."/>
            <person name="Kues U."/>
            <person name="Lee Y.H."/>
            <person name="Lin Y.C."/>
            <person name="Lind M."/>
            <person name="Lindquist E."/>
            <person name="Lombard V."/>
            <person name="Lucas S."/>
            <person name="Lunden K."/>
            <person name="Morin E."/>
            <person name="Murat C."/>
            <person name="Park J."/>
            <person name="Raffaello T."/>
            <person name="Rouze P."/>
            <person name="Salamov A."/>
            <person name="Schmutz J."/>
            <person name="Solheim H."/>
            <person name="Stahlberg J."/>
            <person name="Velez H."/>
            <person name="de Vries R.P."/>
            <person name="Wiebenga A."/>
            <person name="Woodward S."/>
            <person name="Yakovlev I."/>
            <person name="Garbelotto M."/>
            <person name="Martin F."/>
            <person name="Grigoriev I.V."/>
            <person name="Stenlid J."/>
        </authorList>
    </citation>
    <scope>NUCLEOTIDE SEQUENCE [LARGE SCALE GENOMIC DNA]</scope>
    <source>
        <strain evidence="9 10">TC 32-1</strain>
    </source>
</reference>
<dbReference type="PANTHER" id="PTHR11629:SF63">
    <property type="entry name" value="V-TYPE PROTON ATPASE SUBUNIT A"/>
    <property type="match status" value="1"/>
</dbReference>
<dbReference type="GO" id="GO:0007035">
    <property type="term" value="P:vacuolar acidification"/>
    <property type="evidence" value="ECO:0007669"/>
    <property type="project" value="TreeGrafter"/>
</dbReference>
<dbReference type="GeneID" id="20668158"/>
<gene>
    <name evidence="9" type="ORF">HETIRDRAFT_168464</name>
</gene>
<dbReference type="AlphaFoldDB" id="W4KJV7"/>
<dbReference type="Proteomes" id="UP000030671">
    <property type="component" value="Unassembled WGS sequence"/>
</dbReference>
<keyword evidence="10" id="KW-1185">Reference proteome</keyword>